<accession>A0A6B3LSJ7</accession>
<dbReference type="Proteomes" id="UP000474777">
    <property type="component" value="Unassembled WGS sequence"/>
</dbReference>
<keyword evidence="3" id="KW-1185">Reference proteome</keyword>
<comment type="caution">
    <text evidence="2">The sequence shown here is derived from an EMBL/GenBank/DDBJ whole genome shotgun (WGS) entry which is preliminary data.</text>
</comment>
<dbReference type="PRINTS" id="PR01607">
    <property type="entry name" value="APYRASEFAMLY"/>
</dbReference>
<dbReference type="AlphaFoldDB" id="A0A6B3LSJ7"/>
<reference evidence="2 3" key="1">
    <citation type="submission" date="2020-02" db="EMBL/GenBank/DDBJ databases">
        <authorList>
            <person name="Kim M.K."/>
        </authorList>
    </citation>
    <scope>NUCLEOTIDE SEQUENCE [LARGE SCALE GENOMIC DNA]</scope>
    <source>
        <strain evidence="2 3">BT327</strain>
    </source>
</reference>
<gene>
    <name evidence="2" type="ORF">GXP69_09990</name>
</gene>
<dbReference type="Gene3D" id="3.90.780.10">
    <property type="entry name" value="5'-Nucleotidase, C-terminal domain"/>
    <property type="match status" value="1"/>
</dbReference>
<organism evidence="2 3">
    <name type="scientific">Pontibacter burrus</name>
    <dbReference type="NCBI Taxonomy" id="2704466"/>
    <lineage>
        <taxon>Bacteria</taxon>
        <taxon>Pseudomonadati</taxon>
        <taxon>Bacteroidota</taxon>
        <taxon>Cytophagia</taxon>
        <taxon>Cytophagales</taxon>
        <taxon>Hymenobacteraceae</taxon>
        <taxon>Pontibacter</taxon>
    </lineage>
</organism>
<dbReference type="RefSeq" id="WP_163914917.1">
    <property type="nucleotide sequence ID" value="NZ_JAAGWD010000004.1"/>
</dbReference>
<evidence type="ECO:0000259" key="1">
    <source>
        <dbReference type="Pfam" id="PF02872"/>
    </source>
</evidence>
<feature type="domain" description="5'-Nucleotidase C-terminal" evidence="1">
    <location>
        <begin position="68"/>
        <end position="211"/>
    </location>
</feature>
<name>A0A6B3LSJ7_9BACT</name>
<dbReference type="Pfam" id="PF02872">
    <property type="entry name" value="5_nucleotid_C"/>
    <property type="match status" value="1"/>
</dbReference>
<dbReference type="EMBL" id="JAAGWD010000004">
    <property type="protein sequence ID" value="NEM98025.1"/>
    <property type="molecule type" value="Genomic_DNA"/>
</dbReference>
<dbReference type="GO" id="GO:0009166">
    <property type="term" value="P:nucleotide catabolic process"/>
    <property type="evidence" value="ECO:0007669"/>
    <property type="project" value="InterPro"/>
</dbReference>
<dbReference type="InterPro" id="IPR006179">
    <property type="entry name" value="5_nucleotidase/apyrase"/>
</dbReference>
<protein>
    <recommendedName>
        <fullName evidence="1">5'-Nucleotidase C-terminal domain-containing protein</fullName>
    </recommendedName>
</protein>
<dbReference type="InterPro" id="IPR036907">
    <property type="entry name" value="5'-Nucleotdase_C_sf"/>
</dbReference>
<proteinExistence type="predicted"/>
<evidence type="ECO:0000313" key="3">
    <source>
        <dbReference type="Proteomes" id="UP000474777"/>
    </source>
</evidence>
<dbReference type="PANTHER" id="PTHR11575:SF24">
    <property type="entry name" value="5'-NUCLEOTIDASE"/>
    <property type="match status" value="1"/>
</dbReference>
<dbReference type="InterPro" id="IPR008334">
    <property type="entry name" value="5'-Nucleotdase_C"/>
</dbReference>
<dbReference type="GO" id="GO:0016787">
    <property type="term" value="F:hydrolase activity"/>
    <property type="evidence" value="ECO:0007669"/>
    <property type="project" value="InterPro"/>
</dbReference>
<dbReference type="GO" id="GO:0030288">
    <property type="term" value="C:outer membrane-bounded periplasmic space"/>
    <property type="evidence" value="ECO:0007669"/>
    <property type="project" value="TreeGrafter"/>
</dbReference>
<dbReference type="PROSITE" id="PS51257">
    <property type="entry name" value="PROKAR_LIPOPROTEIN"/>
    <property type="match status" value="1"/>
</dbReference>
<evidence type="ECO:0000313" key="2">
    <source>
        <dbReference type="EMBL" id="NEM98025.1"/>
    </source>
</evidence>
<dbReference type="PANTHER" id="PTHR11575">
    <property type="entry name" value="5'-NUCLEOTIDASE-RELATED"/>
    <property type="match status" value="1"/>
</dbReference>
<sequence length="255" mass="27685">MKHPIYSYITALLLATSAVGCQQKVWQPQSPSLELTDVPVDSTLSAKPETEAMIVPYRQQVTAKMSEVIGTAPVELRKADYESPLGNFVVDLLLEETNKMVETPVDMAQTTNGGLRVPLPAGPINVGNIFELMPFENEVIVLTLDGPTTKELFDFAAKTGISPIANATYTVRDGQAIDVKIGGKPLDLNRSYTIVTSDYLASGGDNMVMFKKAIESEKVGMMMRDMILKHIQELTAAGKPIVADTAKRVSGIPQK</sequence>
<dbReference type="SUPFAM" id="SSF55816">
    <property type="entry name" value="5'-nucleotidase (syn. UDP-sugar hydrolase), C-terminal domain"/>
    <property type="match status" value="1"/>
</dbReference>